<sequence>MVEFFTDHHWGNLVPLPLRSYIENLELNEAVEQFWAAATDWKSKDPNTELAKFVSAARSHCISVDNEICLSVDEFKNRIVKWGGTIQPEIRVKEFMSSKKAYEVQTMSSLAASLHSGGCSLAVDAGGGRGALPAVLALAHGVPGLTVDCDAVALAGGVKRDLLLQKQWHAIAKKVHDTTEINKDTVKERASLHRYAEAYVTKDTDLTALVQKSFPEHDGQDIKILLTGLHTCGDLGPTSLRLFVLRRAEALFNVPCCYHLLTEPTDGAVWSIFDKGCCDGEMDSGFPMSEHLRGYQLGRNARMLAAQSIDRVAALRQMPARSLYYRALLQVIIKKHLPSSTVAEGKLKRISSKSQSFTEYFKSADAMLNLQLYDSLSDSYLTAVIDDYERRWKDLVLFYLLRMCLAQVVESVILLDRLLFLYENGFENVFLVKLFDPVLSPRCHGIVAVR</sequence>
<dbReference type="InterPro" id="IPR052220">
    <property type="entry name" value="METTL25"/>
</dbReference>
<dbReference type="InterPro" id="IPR025714">
    <property type="entry name" value="Methyltranfer_dom"/>
</dbReference>
<dbReference type="Pfam" id="PF13679">
    <property type="entry name" value="Methyltransf_32"/>
    <property type="match status" value="1"/>
</dbReference>
<reference evidence="2 3" key="1">
    <citation type="submission" date="2021-06" db="EMBL/GenBank/DDBJ databases">
        <title>A haploid diamondback moth (Plutella xylostella L.) genome assembly resolves 31 chromosomes and identifies a diamide resistance mutation.</title>
        <authorList>
            <person name="Ward C.M."/>
            <person name="Perry K.D."/>
            <person name="Baker G."/>
            <person name="Powis K."/>
            <person name="Heckel D.G."/>
            <person name="Baxter S.W."/>
        </authorList>
    </citation>
    <scope>NUCLEOTIDE SEQUENCE [LARGE SCALE GENOMIC DNA]</scope>
    <source>
        <strain evidence="2 3">LV</strain>
        <tissue evidence="2">Single pupa</tissue>
    </source>
</reference>
<evidence type="ECO:0000313" key="2">
    <source>
        <dbReference type="EMBL" id="KAG7302329.1"/>
    </source>
</evidence>
<dbReference type="PANTHER" id="PTHR12496:SF9">
    <property type="entry name" value="METHYLTRANSFERASE-LIKE PROTEIN 25-RELATED"/>
    <property type="match status" value="1"/>
</dbReference>
<feature type="domain" description="Methyltransferase" evidence="1">
    <location>
        <begin position="99"/>
        <end position="263"/>
    </location>
</feature>
<dbReference type="PANTHER" id="PTHR12496">
    <property type="entry name" value="CGI-41 METHYLTRANSFERASE"/>
    <property type="match status" value="1"/>
</dbReference>
<evidence type="ECO:0000259" key="1">
    <source>
        <dbReference type="Pfam" id="PF13679"/>
    </source>
</evidence>
<name>A0ABQ7QC23_PLUXY</name>
<organism evidence="2 3">
    <name type="scientific">Plutella xylostella</name>
    <name type="common">Diamondback moth</name>
    <name type="synonym">Plutella maculipennis</name>
    <dbReference type="NCBI Taxonomy" id="51655"/>
    <lineage>
        <taxon>Eukaryota</taxon>
        <taxon>Metazoa</taxon>
        <taxon>Ecdysozoa</taxon>
        <taxon>Arthropoda</taxon>
        <taxon>Hexapoda</taxon>
        <taxon>Insecta</taxon>
        <taxon>Pterygota</taxon>
        <taxon>Neoptera</taxon>
        <taxon>Endopterygota</taxon>
        <taxon>Lepidoptera</taxon>
        <taxon>Glossata</taxon>
        <taxon>Ditrysia</taxon>
        <taxon>Yponomeutoidea</taxon>
        <taxon>Plutellidae</taxon>
        <taxon>Plutella</taxon>
    </lineage>
</organism>
<accession>A0ABQ7QC23</accession>
<protein>
    <recommendedName>
        <fullName evidence="1">Methyltransferase domain-containing protein</fullName>
    </recommendedName>
</protein>
<gene>
    <name evidence="2" type="ORF">JYU34_013827</name>
</gene>
<comment type="caution">
    <text evidence="2">The sequence shown here is derived from an EMBL/GenBank/DDBJ whole genome shotgun (WGS) entry which is preliminary data.</text>
</comment>
<keyword evidence="3" id="KW-1185">Reference proteome</keyword>
<evidence type="ECO:0000313" key="3">
    <source>
        <dbReference type="Proteomes" id="UP000823941"/>
    </source>
</evidence>
<dbReference type="EMBL" id="JAHIBW010000018">
    <property type="protein sequence ID" value="KAG7302329.1"/>
    <property type="molecule type" value="Genomic_DNA"/>
</dbReference>
<proteinExistence type="predicted"/>
<dbReference type="Proteomes" id="UP000823941">
    <property type="component" value="Chromosome 18"/>
</dbReference>